<comment type="caution">
    <text evidence="7">The sequence shown here is derived from an EMBL/GenBank/DDBJ whole genome shotgun (WGS) entry which is preliminary data.</text>
</comment>
<evidence type="ECO:0000256" key="3">
    <source>
        <dbReference type="ARBA" id="ARBA00022723"/>
    </source>
</evidence>
<dbReference type="AlphaFoldDB" id="A0A424YX86"/>
<evidence type="ECO:0000256" key="1">
    <source>
        <dbReference type="ARBA" id="ARBA00022485"/>
    </source>
</evidence>
<gene>
    <name evidence="7" type="ORF">D5R95_05565</name>
</gene>
<evidence type="ECO:0000256" key="5">
    <source>
        <dbReference type="ARBA" id="ARBA00023014"/>
    </source>
</evidence>
<keyword evidence="5" id="KW-0411">Iron-sulfur</keyword>
<dbReference type="PANTHER" id="PTHR32331:SF0">
    <property type="entry name" value="UPF0313 PROTEIN YGIQ"/>
    <property type="match status" value="1"/>
</dbReference>
<dbReference type="EMBL" id="QZAB01000347">
    <property type="protein sequence ID" value="RQD84888.1"/>
    <property type="molecule type" value="Genomic_DNA"/>
</dbReference>
<feature type="domain" description="UPF0313" evidence="6">
    <location>
        <begin position="7"/>
        <end position="156"/>
    </location>
</feature>
<evidence type="ECO:0000313" key="7">
    <source>
        <dbReference type="EMBL" id="RQD84888.1"/>
    </source>
</evidence>
<proteinExistence type="predicted"/>
<keyword evidence="4" id="KW-0408">Iron</keyword>
<dbReference type="GO" id="GO:0046872">
    <property type="term" value="F:metal ion binding"/>
    <property type="evidence" value="ECO:0007669"/>
    <property type="project" value="UniProtKB-KW"/>
</dbReference>
<keyword evidence="2" id="KW-0949">S-adenosyl-L-methionine</keyword>
<evidence type="ECO:0000259" key="6">
    <source>
        <dbReference type="Pfam" id="PF08497"/>
    </source>
</evidence>
<dbReference type="InterPro" id="IPR022946">
    <property type="entry name" value="UPF0313"/>
</dbReference>
<dbReference type="GO" id="GO:0051539">
    <property type="term" value="F:4 iron, 4 sulfur cluster binding"/>
    <property type="evidence" value="ECO:0007669"/>
    <property type="project" value="UniProtKB-KW"/>
</dbReference>
<name>A0A424YX86_9EURY</name>
<organism evidence="7 8">
    <name type="scientific">Methanosalsum natronophilum</name>
    <dbReference type="NCBI Taxonomy" id="768733"/>
    <lineage>
        <taxon>Archaea</taxon>
        <taxon>Methanobacteriati</taxon>
        <taxon>Methanobacteriota</taxon>
        <taxon>Stenosarchaea group</taxon>
        <taxon>Methanomicrobia</taxon>
        <taxon>Methanosarcinales</taxon>
        <taxon>Methanosarcinaceae</taxon>
        <taxon>Methanosalsum</taxon>
    </lineage>
</organism>
<keyword evidence="1" id="KW-0004">4Fe-4S</keyword>
<protein>
    <submittedName>
        <fullName evidence="7">YgiQ family radical SAM protein</fullName>
    </submittedName>
</protein>
<reference evidence="7 8" key="1">
    <citation type="submission" date="2018-08" db="EMBL/GenBank/DDBJ databases">
        <title>The metabolism and importance of syntrophic acetate oxidation coupled to methane or sulfide production in haloalkaline environments.</title>
        <authorList>
            <person name="Timmers P.H.A."/>
            <person name="Vavourakis C.D."/>
            <person name="Sorokin D.Y."/>
            <person name="Sinninghe Damste J.S."/>
            <person name="Muyzer G."/>
            <person name="Stams A.J.M."/>
            <person name="Plugge C.M."/>
        </authorList>
    </citation>
    <scope>NUCLEOTIDE SEQUENCE [LARGE SCALE GENOMIC DNA]</scope>
    <source>
        <strain evidence="7">MSAO_Arc3</strain>
    </source>
</reference>
<evidence type="ECO:0000256" key="4">
    <source>
        <dbReference type="ARBA" id="ARBA00023004"/>
    </source>
</evidence>
<feature type="non-terminal residue" evidence="7">
    <location>
        <position position="156"/>
    </location>
</feature>
<dbReference type="InterPro" id="IPR013704">
    <property type="entry name" value="UPF0313_N"/>
</dbReference>
<accession>A0A424YX86</accession>
<evidence type="ECO:0000256" key="2">
    <source>
        <dbReference type="ARBA" id="ARBA00022691"/>
    </source>
</evidence>
<dbReference type="Pfam" id="PF08497">
    <property type="entry name" value="Radical_SAM_N"/>
    <property type="match status" value="1"/>
</dbReference>
<dbReference type="PANTHER" id="PTHR32331">
    <property type="entry name" value="UPF0313 PROTEIN YGIQ"/>
    <property type="match status" value="1"/>
</dbReference>
<evidence type="ECO:0000313" key="8">
    <source>
        <dbReference type="Proteomes" id="UP000284763"/>
    </source>
</evidence>
<sequence>MSSINSFLPTTKHELKKRNWNQVDVIIITGDAYVDHPSFGAAIIGRLLEKNNFKVAIISQPKWNNINDFTELGAPNLFFAITAGNTDSMVSNYTPNFRPRKKDSYSPGGNVGLRPDRAVIVYANKVKEAYPNTPIIISGIESSLRRFAHYDYWSNR</sequence>
<keyword evidence="3" id="KW-0479">Metal-binding</keyword>
<dbReference type="Proteomes" id="UP000284763">
    <property type="component" value="Unassembled WGS sequence"/>
</dbReference>